<dbReference type="RefSeq" id="WP_209345799.1">
    <property type="nucleotide sequence ID" value="NZ_JAGIQL010000270.1"/>
</dbReference>
<sequence>MDSTRRTATRAYARSWQPATRIERELRAALRARSRDAYLRVIAGCDLFLYVPREQADGGDSVRWSTCRDLSGTWCVAVRTAGERLPRRAHKVAQRTSLRAMAELWPDAHFALCVNPGTPTEATFPAHGRHRRRWLKAAKDAAGPSRTAPRGAVRGARQVSLLTRYDGPRTGLLAQALACGAPLAVQGGLVWNDIGDVYDDYALDGQLLRESWDTTTYREWRARMDVLLDTHTGQHEPEFALEVRARLADGAGGHAVPADAWRAACARALAELGAPDRLGAAVQTLVGRIVRYEARFRADGLLPPDGYVHSVAAHDYGRAVNLARWGLSARLCGGPEARDAILRAGALAGTRHTSWADYSAGYALGRVLRFGHEEFGEWYETVLAPHRLLMTDPESPWLTLPWE</sequence>
<accession>A0A940MFI3</accession>
<dbReference type="Pfam" id="PF06889">
    <property type="entry name" value="DUF1266"/>
    <property type="match status" value="1"/>
</dbReference>
<evidence type="ECO:0000313" key="4">
    <source>
        <dbReference type="Proteomes" id="UP000670475"/>
    </source>
</evidence>
<keyword evidence="4" id="KW-1185">Reference proteome</keyword>
<dbReference type="EMBL" id="JAGIQL010000270">
    <property type="protein sequence ID" value="MBP0462015.1"/>
    <property type="molecule type" value="Genomic_DNA"/>
</dbReference>
<dbReference type="InterPro" id="IPR009677">
    <property type="entry name" value="DUF1266"/>
</dbReference>
<organism evidence="3 4">
    <name type="scientific">Streptomyces montanisoli</name>
    <dbReference type="NCBI Taxonomy" id="2798581"/>
    <lineage>
        <taxon>Bacteria</taxon>
        <taxon>Bacillati</taxon>
        <taxon>Actinomycetota</taxon>
        <taxon>Actinomycetes</taxon>
        <taxon>Kitasatosporales</taxon>
        <taxon>Streptomycetaceae</taxon>
        <taxon>Streptomyces</taxon>
    </lineage>
</organism>
<protein>
    <submittedName>
        <fullName evidence="3">DUF1266 domain-containing protein</fullName>
    </submittedName>
</protein>
<comment type="caution">
    <text evidence="3">The sequence shown here is derived from an EMBL/GenBank/DDBJ whole genome shotgun (WGS) entry which is preliminary data.</text>
</comment>
<proteinExistence type="predicted"/>
<evidence type="ECO:0000313" key="3">
    <source>
        <dbReference type="EMBL" id="MBP0462015.1"/>
    </source>
</evidence>
<evidence type="ECO:0000259" key="1">
    <source>
        <dbReference type="Pfam" id="PF06889"/>
    </source>
</evidence>
<dbReference type="Pfam" id="PF07179">
    <property type="entry name" value="SseB"/>
    <property type="match status" value="1"/>
</dbReference>
<reference evidence="3" key="1">
    <citation type="submission" date="2021-03" db="EMBL/GenBank/DDBJ databases">
        <title>Whole genome sequence of Streptomyces bomunensis MMS17-BM035.</title>
        <authorList>
            <person name="Lee J.H."/>
        </authorList>
    </citation>
    <scope>NUCLEOTIDE SEQUENCE</scope>
    <source>
        <strain evidence="3">MMS17-BM035</strain>
    </source>
</reference>
<dbReference type="InterPro" id="IPR009839">
    <property type="entry name" value="SseB_N"/>
</dbReference>
<gene>
    <name evidence="3" type="ORF">JFN87_31875</name>
</gene>
<feature type="domain" description="SseB protein N-terminal" evidence="2">
    <location>
        <begin position="26"/>
        <end position="126"/>
    </location>
</feature>
<feature type="domain" description="DUF1266" evidence="1">
    <location>
        <begin position="208"/>
        <end position="402"/>
    </location>
</feature>
<dbReference type="Proteomes" id="UP000670475">
    <property type="component" value="Unassembled WGS sequence"/>
</dbReference>
<dbReference type="AlphaFoldDB" id="A0A940MFI3"/>
<name>A0A940MFI3_9ACTN</name>
<evidence type="ECO:0000259" key="2">
    <source>
        <dbReference type="Pfam" id="PF07179"/>
    </source>
</evidence>